<keyword evidence="4 6" id="KW-1133">Transmembrane helix</keyword>
<dbReference type="InterPro" id="IPR002797">
    <property type="entry name" value="Polysacc_synth"/>
</dbReference>
<dbReference type="InterPro" id="IPR050833">
    <property type="entry name" value="Poly_Biosynth_Transport"/>
</dbReference>
<dbReference type="EMBL" id="RQIS01000019">
    <property type="protein sequence ID" value="RQH02193.1"/>
    <property type="molecule type" value="Genomic_DNA"/>
</dbReference>
<dbReference type="PANTHER" id="PTHR30250:SF11">
    <property type="entry name" value="O-ANTIGEN TRANSPORTER-RELATED"/>
    <property type="match status" value="1"/>
</dbReference>
<feature type="transmembrane region" description="Helical" evidence="6">
    <location>
        <begin position="140"/>
        <end position="160"/>
    </location>
</feature>
<evidence type="ECO:0000256" key="5">
    <source>
        <dbReference type="ARBA" id="ARBA00023136"/>
    </source>
</evidence>
<feature type="transmembrane region" description="Helical" evidence="6">
    <location>
        <begin position="355"/>
        <end position="373"/>
    </location>
</feature>
<evidence type="ECO:0000256" key="6">
    <source>
        <dbReference type="SAM" id="Phobius"/>
    </source>
</evidence>
<evidence type="ECO:0008006" key="9">
    <source>
        <dbReference type="Google" id="ProtNLM"/>
    </source>
</evidence>
<keyword evidence="8" id="KW-1185">Reference proteome</keyword>
<dbReference type="Proteomes" id="UP000272778">
    <property type="component" value="Unassembled WGS sequence"/>
</dbReference>
<protein>
    <recommendedName>
        <fullName evidence="9">Polysaccharide biosynthesis protein</fullName>
    </recommendedName>
</protein>
<dbReference type="RefSeq" id="WP_124153227.1">
    <property type="nucleotide sequence ID" value="NZ_RQIS01000019.1"/>
</dbReference>
<evidence type="ECO:0000313" key="7">
    <source>
        <dbReference type="EMBL" id="RQH02193.1"/>
    </source>
</evidence>
<dbReference type="AlphaFoldDB" id="A0A3N6NQP4"/>
<dbReference type="PANTHER" id="PTHR30250">
    <property type="entry name" value="PST FAMILY PREDICTED COLANIC ACID TRANSPORTER"/>
    <property type="match status" value="1"/>
</dbReference>
<evidence type="ECO:0000313" key="8">
    <source>
        <dbReference type="Proteomes" id="UP000272778"/>
    </source>
</evidence>
<comment type="caution">
    <text evidence="7">The sequence shown here is derived from an EMBL/GenBank/DDBJ whole genome shotgun (WGS) entry which is preliminary data.</text>
</comment>
<feature type="transmembrane region" description="Helical" evidence="6">
    <location>
        <begin position="274"/>
        <end position="294"/>
    </location>
</feature>
<evidence type="ECO:0000256" key="1">
    <source>
        <dbReference type="ARBA" id="ARBA00004651"/>
    </source>
</evidence>
<dbReference type="GO" id="GO:0005886">
    <property type="term" value="C:plasma membrane"/>
    <property type="evidence" value="ECO:0007669"/>
    <property type="project" value="UniProtKB-SubCell"/>
</dbReference>
<keyword evidence="2" id="KW-1003">Cell membrane</keyword>
<accession>A0A3N6NQP4</accession>
<feature type="transmembrane region" description="Helical" evidence="6">
    <location>
        <begin position="180"/>
        <end position="213"/>
    </location>
</feature>
<feature type="transmembrane region" description="Helical" evidence="6">
    <location>
        <begin position="410"/>
        <end position="433"/>
    </location>
</feature>
<comment type="subcellular location">
    <subcellularLocation>
        <location evidence="1">Cell membrane</location>
        <topology evidence="1">Multi-pass membrane protein</topology>
    </subcellularLocation>
</comment>
<feature type="transmembrane region" description="Helical" evidence="6">
    <location>
        <begin position="250"/>
        <end position="268"/>
    </location>
</feature>
<evidence type="ECO:0000256" key="2">
    <source>
        <dbReference type="ARBA" id="ARBA00022475"/>
    </source>
</evidence>
<dbReference type="Pfam" id="PF01943">
    <property type="entry name" value="Polysacc_synt"/>
    <property type="match status" value="1"/>
</dbReference>
<organism evidence="7 8">
    <name type="scientific">Paraburkholderia dinghuensis</name>
    <dbReference type="NCBI Taxonomy" id="2305225"/>
    <lineage>
        <taxon>Bacteria</taxon>
        <taxon>Pseudomonadati</taxon>
        <taxon>Pseudomonadota</taxon>
        <taxon>Betaproteobacteria</taxon>
        <taxon>Burkholderiales</taxon>
        <taxon>Burkholderiaceae</taxon>
        <taxon>Paraburkholderia</taxon>
    </lineage>
</organism>
<reference evidence="7 8" key="1">
    <citation type="submission" date="2018-11" db="EMBL/GenBank/DDBJ databases">
        <title>Paraburkholderia sp. DHOA04, isolated from soil.</title>
        <authorList>
            <person name="Gao Z.-H."/>
            <person name="Qiu L.-H."/>
            <person name="Fu J.-C."/>
        </authorList>
    </citation>
    <scope>NUCLEOTIDE SEQUENCE [LARGE SCALE GENOMIC DNA]</scope>
    <source>
        <strain evidence="7 8">DHOA04</strain>
    </source>
</reference>
<gene>
    <name evidence="7" type="ORF">D1Y85_22180</name>
</gene>
<feature type="transmembrane region" description="Helical" evidence="6">
    <location>
        <begin position="64"/>
        <end position="93"/>
    </location>
</feature>
<evidence type="ECO:0000256" key="3">
    <source>
        <dbReference type="ARBA" id="ARBA00022692"/>
    </source>
</evidence>
<proteinExistence type="predicted"/>
<sequence length="437" mass="47396">MSRTRYAMSEAAAQKRTAGVRALLRATPSVYVFVAKFLSREAVVQGLNFVGGICVVRALSVHEYAWYTIAVTMMGAGSVLSDMGVSAALMSVAGRLWPDRAKINRVFTVAFEARAKFFALFGVAIFVAGMLLLARAQASWPLAIAIMLLVVAVSFFQLNFDLTAVLPKLEQNLKQLQKITISGALLRLVLLAALLVWPHVLTALAAALVAIALQARAIRRRYSVHAQDTAFALDEVKQEFAKVARRQAPASIYFCIQGQLNVLLLGYFGNATQIAQLGALGRISVLLVVMQSAFSSIVMPRFAVLKDRREMLRKYCAAVALFVSLIAVFLGVAALFPGAVLEVLGDKYAGLHGELLLILGSAALWVIEALLFSLNMSRAWIMPSWIQVVITLVLQGVLLCFMRVDSIASVVIFSSISPVVSIAVYAAAACVHFRKMP</sequence>
<keyword evidence="5 6" id="KW-0472">Membrane</keyword>
<evidence type="ECO:0000256" key="4">
    <source>
        <dbReference type="ARBA" id="ARBA00022989"/>
    </source>
</evidence>
<feature type="transmembrane region" description="Helical" evidence="6">
    <location>
        <begin position="315"/>
        <end position="335"/>
    </location>
</feature>
<dbReference type="OrthoDB" id="9077240at2"/>
<name>A0A3N6NQP4_9BURK</name>
<feature type="transmembrane region" description="Helical" evidence="6">
    <location>
        <begin position="113"/>
        <end position="133"/>
    </location>
</feature>
<keyword evidence="3 6" id="KW-0812">Transmembrane</keyword>
<feature type="transmembrane region" description="Helical" evidence="6">
    <location>
        <begin position="385"/>
        <end position="404"/>
    </location>
</feature>